<accession>A0A1B0DFX6</accession>
<proteinExistence type="inferred from homology"/>
<protein>
    <recommendedName>
        <fullName evidence="3">Signal transducer and activator of transcription linker domain-containing protein</fullName>
    </recommendedName>
</protein>
<dbReference type="Gene3D" id="3.30.505.10">
    <property type="entry name" value="SH2 domain"/>
    <property type="match status" value="1"/>
</dbReference>
<dbReference type="EnsemblMetazoa" id="PPAI006937-RA">
    <property type="protein sequence ID" value="PPAI006937-PA"/>
    <property type="gene ID" value="PPAI006937"/>
</dbReference>
<reference evidence="4" key="1">
    <citation type="submission" date="2022-08" db="UniProtKB">
        <authorList>
            <consortium name="EnsemblMetazoa"/>
        </authorList>
    </citation>
    <scope>IDENTIFICATION</scope>
    <source>
        <strain evidence="4">Israel</strain>
    </source>
</reference>
<organism evidence="4 5">
    <name type="scientific">Phlebotomus papatasi</name>
    <name type="common">Sandfly</name>
    <dbReference type="NCBI Taxonomy" id="29031"/>
    <lineage>
        <taxon>Eukaryota</taxon>
        <taxon>Metazoa</taxon>
        <taxon>Ecdysozoa</taxon>
        <taxon>Arthropoda</taxon>
        <taxon>Hexapoda</taxon>
        <taxon>Insecta</taxon>
        <taxon>Pterygota</taxon>
        <taxon>Neoptera</taxon>
        <taxon>Endopterygota</taxon>
        <taxon>Diptera</taxon>
        <taxon>Nematocera</taxon>
        <taxon>Psychodoidea</taxon>
        <taxon>Psychodidae</taxon>
        <taxon>Phlebotomus</taxon>
        <taxon>Phlebotomus</taxon>
    </lineage>
</organism>
<evidence type="ECO:0000313" key="4">
    <source>
        <dbReference type="EnsemblMetazoa" id="PPAI006937-PA"/>
    </source>
</evidence>
<evidence type="ECO:0000256" key="2">
    <source>
        <dbReference type="ARBA" id="ARBA00022999"/>
    </source>
</evidence>
<keyword evidence="2" id="KW-0727">SH2 domain</keyword>
<sequence length="124" mass="14186">MLSVDCGTPGLDVHDRVFVEDPSCTEIPMRLISWNNITKDNMPGMNFTFWNWFYKAMKLVKDTYKEAWMSGHILGFIHREKAKGLLEGSRPFTFLFRFSESIEGIVIGGQTTGVSVYNRKATNL</sequence>
<feature type="domain" description="Signal transducer and activator of transcription linker" evidence="3">
    <location>
        <begin position="26"/>
        <end position="53"/>
    </location>
</feature>
<dbReference type="GO" id="GO:0003700">
    <property type="term" value="F:DNA-binding transcription factor activity"/>
    <property type="evidence" value="ECO:0007669"/>
    <property type="project" value="InterPro"/>
</dbReference>
<dbReference type="InterPro" id="IPR008967">
    <property type="entry name" value="p53-like_TF_DNA-bd_sf"/>
</dbReference>
<evidence type="ECO:0000259" key="3">
    <source>
        <dbReference type="Pfam" id="PF21354"/>
    </source>
</evidence>
<keyword evidence="5" id="KW-1185">Reference proteome</keyword>
<dbReference type="GO" id="GO:0007165">
    <property type="term" value="P:signal transduction"/>
    <property type="evidence" value="ECO:0007669"/>
    <property type="project" value="InterPro"/>
</dbReference>
<dbReference type="Proteomes" id="UP000092462">
    <property type="component" value="Unassembled WGS sequence"/>
</dbReference>
<dbReference type="InterPro" id="IPR001217">
    <property type="entry name" value="STAT"/>
</dbReference>
<dbReference type="VEuPathDB" id="VectorBase:PPAI006937"/>
<dbReference type="SUPFAM" id="SSF49417">
    <property type="entry name" value="p53-like transcription factors"/>
    <property type="match status" value="1"/>
</dbReference>
<dbReference type="SUPFAM" id="SSF55550">
    <property type="entry name" value="SH2 domain"/>
    <property type="match status" value="1"/>
</dbReference>
<name>A0A1B0DFX6_PHLPP</name>
<dbReference type="EMBL" id="AJVK01059100">
    <property type="status" value="NOT_ANNOTATED_CDS"/>
    <property type="molecule type" value="Genomic_DNA"/>
</dbReference>
<dbReference type="InterPro" id="IPR036860">
    <property type="entry name" value="SH2_dom_sf"/>
</dbReference>
<comment type="similarity">
    <text evidence="1">Belongs to the transcription factor STAT family.</text>
</comment>
<dbReference type="GO" id="GO:0006357">
    <property type="term" value="P:regulation of transcription by RNA polymerase II"/>
    <property type="evidence" value="ECO:0007669"/>
    <property type="project" value="UniProtKB-ARBA"/>
</dbReference>
<dbReference type="AlphaFoldDB" id="A0A1B0DFX6"/>
<evidence type="ECO:0000256" key="1">
    <source>
        <dbReference type="ARBA" id="ARBA00005586"/>
    </source>
</evidence>
<evidence type="ECO:0000313" key="5">
    <source>
        <dbReference type="Proteomes" id="UP000092462"/>
    </source>
</evidence>
<dbReference type="VEuPathDB" id="VectorBase:PPAPM1_004787"/>
<dbReference type="Gene3D" id="1.10.238.10">
    <property type="entry name" value="EF-hand"/>
    <property type="match status" value="1"/>
</dbReference>
<dbReference type="PANTHER" id="PTHR11801">
    <property type="entry name" value="SIGNAL TRANSDUCER AND ACTIVATOR OF TRANSCRIPTION"/>
    <property type="match status" value="1"/>
</dbReference>
<dbReference type="InterPro" id="IPR048988">
    <property type="entry name" value="STAT_linker"/>
</dbReference>
<dbReference type="Pfam" id="PF21354">
    <property type="entry name" value="STAT_linker"/>
    <property type="match status" value="1"/>
</dbReference>